<feature type="transmembrane region" description="Helical" evidence="6">
    <location>
        <begin position="109"/>
        <end position="127"/>
    </location>
</feature>
<comment type="similarity">
    <text evidence="2 6">Belongs to the drug/metabolite transporter (DMT) superfamily. Plant drug/metabolite exporter (P-DME) (TC 2.A.7.4) family.</text>
</comment>
<protein>
    <recommendedName>
        <fullName evidence="6">WAT1-related protein</fullName>
    </recommendedName>
</protein>
<dbReference type="AlphaFoldDB" id="B6U1N6"/>
<dbReference type="InterPro" id="IPR030184">
    <property type="entry name" value="WAT1-related"/>
</dbReference>
<feature type="transmembrane region" description="Helical" evidence="6">
    <location>
        <begin position="43"/>
        <end position="64"/>
    </location>
</feature>
<dbReference type="Pfam" id="PF00892">
    <property type="entry name" value="EamA"/>
    <property type="match status" value="2"/>
</dbReference>
<feature type="transmembrane region" description="Helical" evidence="6">
    <location>
        <begin position="289"/>
        <end position="310"/>
    </location>
</feature>
<organism evidence="9">
    <name type="scientific">Zea mays</name>
    <name type="common">Maize</name>
    <dbReference type="NCBI Taxonomy" id="4577"/>
    <lineage>
        <taxon>Eukaryota</taxon>
        <taxon>Viridiplantae</taxon>
        <taxon>Streptophyta</taxon>
        <taxon>Embryophyta</taxon>
        <taxon>Tracheophyta</taxon>
        <taxon>Spermatophyta</taxon>
        <taxon>Magnoliopsida</taxon>
        <taxon>Liliopsida</taxon>
        <taxon>Poales</taxon>
        <taxon>Poaceae</taxon>
        <taxon>PACMAD clade</taxon>
        <taxon>Panicoideae</taxon>
        <taxon>Andropogonodae</taxon>
        <taxon>Andropogoneae</taxon>
        <taxon>Tripsacinae</taxon>
        <taxon>Zea</taxon>
    </lineage>
</organism>
<keyword evidence="4 6" id="KW-1133">Transmembrane helix</keyword>
<proteinExistence type="evidence at transcript level"/>
<evidence type="ECO:0000256" key="2">
    <source>
        <dbReference type="ARBA" id="ARBA00007635"/>
    </source>
</evidence>
<evidence type="ECO:0000259" key="8">
    <source>
        <dbReference type="Pfam" id="PF00892"/>
    </source>
</evidence>
<evidence type="ECO:0000256" key="4">
    <source>
        <dbReference type="ARBA" id="ARBA00022989"/>
    </source>
</evidence>
<evidence type="ECO:0000313" key="9">
    <source>
        <dbReference type="EMBL" id="ACG43269.1"/>
    </source>
</evidence>
<feature type="transmembrane region" description="Helical" evidence="6">
    <location>
        <begin position="76"/>
        <end position="97"/>
    </location>
</feature>
<feature type="transmembrane region" description="Helical" evidence="6">
    <location>
        <begin position="12"/>
        <end position="31"/>
    </location>
</feature>
<feature type="transmembrane region" description="Helical" evidence="6">
    <location>
        <begin position="139"/>
        <end position="157"/>
    </location>
</feature>
<comment type="subcellular location">
    <subcellularLocation>
        <location evidence="1 6">Membrane</location>
        <topology evidence="1 6">Multi-pass membrane protein</topology>
    </subcellularLocation>
</comment>
<dbReference type="SUPFAM" id="SSF103481">
    <property type="entry name" value="Multidrug resistance efflux transporter EmrE"/>
    <property type="match status" value="2"/>
</dbReference>
<feature type="domain" description="EamA" evidence="8">
    <location>
        <begin position="196"/>
        <end position="332"/>
    </location>
</feature>
<feature type="transmembrane region" description="Helical" evidence="6">
    <location>
        <begin position="316"/>
        <end position="334"/>
    </location>
</feature>
<evidence type="ECO:0000256" key="1">
    <source>
        <dbReference type="ARBA" id="ARBA00004141"/>
    </source>
</evidence>
<dbReference type="GO" id="GO:0022857">
    <property type="term" value="F:transmembrane transporter activity"/>
    <property type="evidence" value="ECO:0007669"/>
    <property type="project" value="InterPro"/>
</dbReference>
<keyword evidence="5 6" id="KW-0472">Membrane</keyword>
<feature type="region of interest" description="Disordered" evidence="7">
    <location>
        <begin position="344"/>
        <end position="381"/>
    </location>
</feature>
<evidence type="ECO:0000256" key="7">
    <source>
        <dbReference type="SAM" id="MobiDB-lite"/>
    </source>
</evidence>
<feature type="domain" description="EamA" evidence="8">
    <location>
        <begin position="14"/>
        <end position="154"/>
    </location>
</feature>
<feature type="transmembrane region" description="Helical" evidence="6">
    <location>
        <begin position="225"/>
        <end position="245"/>
    </location>
</feature>
<reference evidence="9" key="1">
    <citation type="journal article" date="2009" name="Plant Mol. Biol.">
        <title>Insights into corn genes derived from large-scale cDNA sequencing.</title>
        <authorList>
            <person name="Alexandrov N.N."/>
            <person name="Brover V.V."/>
            <person name="Freidin S."/>
            <person name="Troukhan M.E."/>
            <person name="Tatarinova T.V."/>
            <person name="Zhang H."/>
            <person name="Swaller T.J."/>
            <person name="Lu Y.P."/>
            <person name="Bouck J."/>
            <person name="Flavell R.B."/>
            <person name="Feldmann K.A."/>
        </authorList>
    </citation>
    <scope>NUCLEOTIDE SEQUENCE</scope>
</reference>
<feature type="transmembrane region" description="Helical" evidence="6">
    <location>
        <begin position="194"/>
        <end position="213"/>
    </location>
</feature>
<dbReference type="GO" id="GO:0016020">
    <property type="term" value="C:membrane"/>
    <property type="evidence" value="ECO:0007669"/>
    <property type="project" value="UniProtKB-SubCell"/>
</dbReference>
<dbReference type="EMBL" id="EU971151">
    <property type="protein sequence ID" value="ACG43269.1"/>
    <property type="molecule type" value="mRNA"/>
</dbReference>
<keyword evidence="3 6" id="KW-0812">Transmembrane</keyword>
<feature type="transmembrane region" description="Helical" evidence="6">
    <location>
        <begin position="257"/>
        <end position="277"/>
    </location>
</feature>
<dbReference type="ExpressionAtlas" id="B6U1N6">
    <property type="expression patterns" value="baseline and differential"/>
</dbReference>
<name>B6U1N6_MAIZE</name>
<evidence type="ECO:0000256" key="5">
    <source>
        <dbReference type="ARBA" id="ARBA00023136"/>
    </source>
</evidence>
<evidence type="ECO:0000256" key="3">
    <source>
        <dbReference type="ARBA" id="ARBA00022692"/>
    </source>
</evidence>
<accession>B6U1N6</accession>
<dbReference type="InterPro" id="IPR037185">
    <property type="entry name" value="EmrE-like"/>
</dbReference>
<dbReference type="PANTHER" id="PTHR31218">
    <property type="entry name" value="WAT1-RELATED PROTEIN"/>
    <property type="match status" value="1"/>
</dbReference>
<evidence type="ECO:0000256" key="6">
    <source>
        <dbReference type="RuleBase" id="RU363077"/>
    </source>
</evidence>
<dbReference type="InterPro" id="IPR000620">
    <property type="entry name" value="EamA_dom"/>
</dbReference>
<sequence>MRLLAAKMSGGAKAYAAVVLIRIMYSGMHVMSKVALDQGMNPLVFLFYRHTTAALVLIPVTFVVERRKAKPVTFKIGWKMFIHALYGVTACGDLFNLGLNYTSATSSSALYNVQPVVTFILAVIFGMETLKLTRFHGKVKFAGILFCVAGVTILAFYEGPMFRSFNHHHLFQNGGGGGGSSAAGAGDTHSKKQWVLGIFLMTLSNVLAGLWTVLQGPLIEDTSKLMNTTLQISWASLQAFLVAVAVERDFSKWRLGWNVGLAAIIYSGVIVTALSYYMQMWTIAKRGPVFLAMSMPLTFVFTIVISSFVIGDAVSLGSIFAGALLVGGLYNVFWGKSIEERDDDDLMNKISGPGKAGQQDKAADNNPASSQVPDDGAEAKV</sequence>